<keyword evidence="2" id="KW-0472">Membrane</keyword>
<dbReference type="InterPro" id="IPR038507">
    <property type="entry name" value="YcnI-like_sf"/>
</dbReference>
<protein>
    <recommendedName>
        <fullName evidence="4">YncI copper-binding domain-containing protein</fullName>
    </recommendedName>
</protein>
<reference evidence="5 6" key="1">
    <citation type="journal article" date="2019" name="Emerg. Microbes Infect.">
        <title>Comprehensive subspecies identification of 175 nontuberculous mycobacteria species based on 7547 genomic profiles.</title>
        <authorList>
            <person name="Matsumoto Y."/>
            <person name="Kinjo T."/>
            <person name="Motooka D."/>
            <person name="Nabeya D."/>
            <person name="Jung N."/>
            <person name="Uechi K."/>
            <person name="Horii T."/>
            <person name="Iida T."/>
            <person name="Fujita J."/>
            <person name="Nakamura S."/>
        </authorList>
    </citation>
    <scope>NUCLEOTIDE SEQUENCE [LARGE SCALE GENOMIC DNA]</scope>
    <source>
        <strain evidence="5 6">JCM 30275</strain>
    </source>
</reference>
<evidence type="ECO:0000256" key="2">
    <source>
        <dbReference type="SAM" id="Phobius"/>
    </source>
</evidence>
<evidence type="ECO:0000256" key="3">
    <source>
        <dbReference type="SAM" id="SignalP"/>
    </source>
</evidence>
<feature type="transmembrane region" description="Helical" evidence="2">
    <location>
        <begin position="207"/>
        <end position="225"/>
    </location>
</feature>
<sequence>MPSRCRSRLLTLSAVLPVLALGSWVGMATAAAHVHVASDHAVRGDDALVTFQVPNESEKGSPTTQVTITLPNVASASTDVLAGWTATLDRTADGAYRAVTFTATPNSGIGAQQFELFAISIQLPDADSVTFPVVQTYADGTTVHWDQPPPAGGGEAEFPAPTLALTAGPHDAQEHHASQTAPPAPPTPSAPSVAARNEAPPDNTARALAGGALLVGAIGVGVALTRRRT</sequence>
<evidence type="ECO:0000256" key="1">
    <source>
        <dbReference type="SAM" id="MobiDB-lite"/>
    </source>
</evidence>
<dbReference type="Gene3D" id="2.60.40.2230">
    <property type="entry name" value="Uncharacterised protein YcnI-like PF07987, DUF1775"/>
    <property type="match status" value="1"/>
</dbReference>
<organism evidence="5 6">
    <name type="scientific">Mycolicibacterium anyangense</name>
    <dbReference type="NCBI Taxonomy" id="1431246"/>
    <lineage>
        <taxon>Bacteria</taxon>
        <taxon>Bacillati</taxon>
        <taxon>Actinomycetota</taxon>
        <taxon>Actinomycetes</taxon>
        <taxon>Mycobacteriales</taxon>
        <taxon>Mycobacteriaceae</taxon>
        <taxon>Mycolicibacterium</taxon>
    </lineage>
</organism>
<dbReference type="KEGG" id="many:MANY_36760"/>
<name>A0A6N4WBC1_9MYCO</name>
<accession>A0A6N4WBC1</accession>
<keyword evidence="3" id="KW-0732">Signal</keyword>
<feature type="region of interest" description="Disordered" evidence="1">
    <location>
        <begin position="169"/>
        <end position="204"/>
    </location>
</feature>
<dbReference type="Proteomes" id="UP000467249">
    <property type="component" value="Chromosome"/>
</dbReference>
<dbReference type="EMBL" id="AP022620">
    <property type="protein sequence ID" value="BBZ78339.1"/>
    <property type="molecule type" value="Genomic_DNA"/>
</dbReference>
<dbReference type="CDD" id="cd08545">
    <property type="entry name" value="YcnI_like"/>
    <property type="match status" value="1"/>
</dbReference>
<feature type="domain" description="YncI copper-binding" evidence="4">
    <location>
        <begin position="33"/>
        <end position="165"/>
    </location>
</feature>
<dbReference type="AlphaFoldDB" id="A0A6N4WBC1"/>
<dbReference type="InterPro" id="IPR012533">
    <property type="entry name" value="YcnI-copper_dom"/>
</dbReference>
<feature type="region of interest" description="Disordered" evidence="1">
    <location>
        <begin position="142"/>
        <end position="161"/>
    </location>
</feature>
<keyword evidence="2" id="KW-1133">Transmembrane helix</keyword>
<gene>
    <name evidence="5" type="ORF">MANY_36760</name>
</gene>
<evidence type="ECO:0000313" key="6">
    <source>
        <dbReference type="Proteomes" id="UP000467249"/>
    </source>
</evidence>
<feature type="signal peptide" evidence="3">
    <location>
        <begin position="1"/>
        <end position="30"/>
    </location>
</feature>
<feature type="chain" id="PRO_5026893092" description="YncI copper-binding domain-containing protein" evidence="3">
    <location>
        <begin position="31"/>
        <end position="229"/>
    </location>
</feature>
<dbReference type="RefSeq" id="WP_163805515.1">
    <property type="nucleotide sequence ID" value="NZ_AP022620.1"/>
</dbReference>
<evidence type="ECO:0000259" key="4">
    <source>
        <dbReference type="Pfam" id="PF07987"/>
    </source>
</evidence>
<dbReference type="Pfam" id="PF07987">
    <property type="entry name" value="DUF1775"/>
    <property type="match status" value="1"/>
</dbReference>
<keyword evidence="6" id="KW-1185">Reference proteome</keyword>
<proteinExistence type="predicted"/>
<evidence type="ECO:0000313" key="5">
    <source>
        <dbReference type="EMBL" id="BBZ78339.1"/>
    </source>
</evidence>
<keyword evidence="2" id="KW-0812">Transmembrane</keyword>